<keyword evidence="4" id="KW-1185">Reference proteome</keyword>
<dbReference type="InterPro" id="IPR001296">
    <property type="entry name" value="Glyco_trans_1"/>
</dbReference>
<dbReference type="PANTHER" id="PTHR45947:SF3">
    <property type="entry name" value="SULFOQUINOVOSYL TRANSFERASE SQD2"/>
    <property type="match status" value="1"/>
</dbReference>
<reference evidence="4" key="1">
    <citation type="journal article" date="2009" name="BMC Bioinformatics">
        <title>The Mycoplasma conjunctivae genome sequencing, annotation and analysis.</title>
        <authorList>
            <person name="Calderon-Copete S.P."/>
            <person name="Wigger G."/>
            <person name="Wunderlin C."/>
            <person name="Schmidheini T."/>
            <person name="Frey J."/>
            <person name="Quail M.A."/>
            <person name="Falquet L."/>
        </authorList>
    </citation>
    <scope>NUCLEOTIDE SEQUENCE [LARGE SCALE GENOMIC DNA]</scope>
    <source>
        <strain evidence="4">ATCC 25834 / NCTC 10147 / HRC/581</strain>
    </source>
</reference>
<dbReference type="HOGENOM" id="CLU_727263_0_0_14"/>
<evidence type="ECO:0000313" key="4">
    <source>
        <dbReference type="Proteomes" id="UP000001491"/>
    </source>
</evidence>
<evidence type="ECO:0000259" key="1">
    <source>
        <dbReference type="Pfam" id="PF00534"/>
    </source>
</evidence>
<sequence>MHIAIFTEHFLPKIGGTEIAIVNLAKAMIRLGHKVSVFVSKGLTLKHYEFVDKDGDIQIEKRFVKLASFLYTKRFLKYCQDIKVDLIHCHSIVLLTFVLKTIKIAKIIKVRHILTLHTDLITNLLIYTKSRLVLKIYNKILSKIFAKTDIVSQVSSTPLKSFNKYGVKTSNNFVIVRNGVNFHKISQSEKEKLQEYFYNKFPHFRGKKIISMVARASKVKNTNFALRSLAKLKNVYPNFVFIFAGGGSYLKVIKRQASRLGLNSHVFFPGSLKKEELFELFSVTNIHFFPSFFDTDGLVVNEAAAFNIPSVVIENTGASERFVNNESAFIIKDSTQAASDKILEIIDDSHLLNAVGKKAYSCYQSWDEIAQQYILLATKM</sequence>
<dbReference type="EMBL" id="FM864216">
    <property type="protein sequence ID" value="CAT04948.1"/>
    <property type="molecule type" value="Genomic_DNA"/>
</dbReference>
<evidence type="ECO:0000313" key="3">
    <source>
        <dbReference type="EMBL" id="CAT04948.1"/>
    </source>
</evidence>
<organism evidence="3 4">
    <name type="scientific">Mesomycoplasma conjunctivae (strain ATCC 25834 / NCTC 10147 / HRC/581)</name>
    <name type="common">Mycoplasma conjunctivae</name>
    <dbReference type="NCBI Taxonomy" id="572263"/>
    <lineage>
        <taxon>Bacteria</taxon>
        <taxon>Bacillati</taxon>
        <taxon>Mycoplasmatota</taxon>
        <taxon>Mycoplasmoidales</taxon>
        <taxon>Metamycoplasmataceae</taxon>
        <taxon>Mesomycoplasma</taxon>
    </lineage>
</organism>
<evidence type="ECO:0000259" key="2">
    <source>
        <dbReference type="Pfam" id="PF13439"/>
    </source>
</evidence>
<dbReference type="InterPro" id="IPR028098">
    <property type="entry name" value="Glyco_trans_4-like_N"/>
</dbReference>
<dbReference type="Gene3D" id="3.40.50.2000">
    <property type="entry name" value="Glycogen Phosphorylase B"/>
    <property type="match status" value="2"/>
</dbReference>
<dbReference type="GO" id="GO:0016757">
    <property type="term" value="F:glycosyltransferase activity"/>
    <property type="evidence" value="ECO:0007669"/>
    <property type="project" value="InterPro"/>
</dbReference>
<dbReference type="CDD" id="cd03801">
    <property type="entry name" value="GT4_PimA-like"/>
    <property type="match status" value="1"/>
</dbReference>
<name>C5J656_MESCH</name>
<dbReference type="AlphaFoldDB" id="C5J656"/>
<gene>
    <name evidence="3" type="ordered locus">MCJ_002570</name>
</gene>
<keyword evidence="3" id="KW-0472">Membrane</keyword>
<protein>
    <submittedName>
        <fullName evidence="3">CONSERVED HYPOTHETICAL Hypothetical transmembrane protein</fullName>
    </submittedName>
</protein>
<dbReference type="SUPFAM" id="SSF53756">
    <property type="entry name" value="UDP-Glycosyltransferase/glycogen phosphorylase"/>
    <property type="match status" value="1"/>
</dbReference>
<dbReference type="InterPro" id="IPR050194">
    <property type="entry name" value="Glycosyltransferase_grp1"/>
</dbReference>
<feature type="domain" description="Glycosyl transferase family 1" evidence="1">
    <location>
        <begin position="200"/>
        <end position="360"/>
    </location>
</feature>
<dbReference type="Pfam" id="PF00534">
    <property type="entry name" value="Glycos_transf_1"/>
    <property type="match status" value="1"/>
</dbReference>
<dbReference type="PANTHER" id="PTHR45947">
    <property type="entry name" value="SULFOQUINOVOSYL TRANSFERASE SQD2"/>
    <property type="match status" value="1"/>
</dbReference>
<dbReference type="eggNOG" id="COG0438">
    <property type="taxonomic scope" value="Bacteria"/>
</dbReference>
<dbReference type="KEGG" id="mco:MCJ_002570"/>
<proteinExistence type="predicted"/>
<dbReference type="Pfam" id="PF13439">
    <property type="entry name" value="Glyco_transf_4"/>
    <property type="match status" value="1"/>
</dbReference>
<dbReference type="Proteomes" id="UP000001491">
    <property type="component" value="Chromosome"/>
</dbReference>
<accession>C5J656</accession>
<feature type="domain" description="Glycosyltransferase subfamily 4-like N-terminal" evidence="2">
    <location>
        <begin position="14"/>
        <end position="181"/>
    </location>
</feature>
<keyword evidence="3" id="KW-0812">Transmembrane</keyword>